<sequence length="854" mass="93516">MSLATSAFYEAGSITDHINVEISFQAIKLFSEGLYSSPNKAIEELVSNAFDADATCVHTVMSADRASADASIAILDNGTGMDSNGLKVHWIVGESAKSQNRVTGKGRRTIGKFGIGKLAAYVLGDRLTHLTKSDGKYYSTSMDFTVIPPSGSAAGRTAATSADPVSPVQLDLRELTEQEAREAAGAWLTDANGRPGLQLFGDGAEDSWTIAIITDLKEMATDLSVGTLRWVLATAMPLRDDFALYLNGKPVDPSKAGVDKIGTYTIGSDILKIPQPAPQELEVELNEDFDESDYHHWSLTDSVLGPVTGYLDVFQDPIDSGKSENIGRSNGFFVYVNGRLINEEDAGFGIDRNSLRHGTFSRFRLVINLDRLDEELRSSRETLRAGAPVERAREILRGLFNLARAKLESFEAAQDLERRASQRFADSPASLTERPLLRMAVDSYTERYQPRHIVPIDKTAYPTEEALVEHIEERIESGAGLIGEVVYEDIGTLVPMAVLDATTGKLSINLDHPFVAHFSDEFNDPKKNLPLELFAAAEVLLEAELNDANIGPSAVSSVLDQRDALLRHLARSSGARNSLTVAQALLNAVSSAKGLELAVVDAFQQLGFEAIHKAKTGEADGLAEAHLSASETGRQRSYRVSLEAKSKEKAGAKVKKSAVEVSTIVRHRDDLNCQYALVVGPDFETGADNLGAVVREIQTDLLAHPDKRITLMRVRDLARLVRISPAKRLDLEVLSHLFLTCQTPDEAAEWVDALEQSSPPPSPHPQIVEMVWELQQEVKDHTVQYPALMTALRYKKNLTISEHDLKSECLALSRMAPNQFVALDDRVELNIKPETLLATIHAYIDALPDLDEEQ</sequence>
<keyword evidence="2" id="KW-1185">Reference proteome</keyword>
<dbReference type="Pfam" id="PF13589">
    <property type="entry name" value="HATPase_c_3"/>
    <property type="match status" value="1"/>
</dbReference>
<dbReference type="GO" id="GO:0016301">
    <property type="term" value="F:kinase activity"/>
    <property type="evidence" value="ECO:0007669"/>
    <property type="project" value="UniProtKB-KW"/>
</dbReference>
<dbReference type="SUPFAM" id="SSF55874">
    <property type="entry name" value="ATPase domain of HSP90 chaperone/DNA topoisomerase II/histidine kinase"/>
    <property type="match status" value="1"/>
</dbReference>
<reference evidence="2" key="1">
    <citation type="submission" date="2017-04" db="EMBL/GenBank/DDBJ databases">
        <authorList>
            <person name="Varghese N."/>
            <person name="Submissions S."/>
        </authorList>
    </citation>
    <scope>NUCLEOTIDE SEQUENCE [LARGE SCALE GENOMIC DNA]</scope>
    <source>
        <strain evidence="2">VKM Ac-2510</strain>
    </source>
</reference>
<dbReference type="EMBL" id="FXAY01000005">
    <property type="protein sequence ID" value="SMG44513.1"/>
    <property type="molecule type" value="Genomic_DNA"/>
</dbReference>
<dbReference type="Proteomes" id="UP000193244">
    <property type="component" value="Unassembled WGS sequence"/>
</dbReference>
<evidence type="ECO:0000313" key="2">
    <source>
        <dbReference type="Proteomes" id="UP000193244"/>
    </source>
</evidence>
<protein>
    <submittedName>
        <fullName evidence="1">Histidine kinase-, DNA gyrase B-, and HSP90-like ATPase</fullName>
    </submittedName>
</protein>
<proteinExistence type="predicted"/>
<gene>
    <name evidence="1" type="ORF">SAMN06296010_2889</name>
</gene>
<dbReference type="AlphaFoldDB" id="A0A1X7KSE9"/>
<dbReference type="Gene3D" id="3.30.565.10">
    <property type="entry name" value="Histidine kinase-like ATPase, C-terminal domain"/>
    <property type="match status" value="1"/>
</dbReference>
<dbReference type="RefSeq" id="WP_085487275.1">
    <property type="nucleotide sequence ID" value="NZ_FXAY01000005.1"/>
</dbReference>
<dbReference type="OrthoDB" id="9816482at2"/>
<accession>A0A1X7KSE9</accession>
<evidence type="ECO:0000313" key="1">
    <source>
        <dbReference type="EMBL" id="SMG44513.1"/>
    </source>
</evidence>
<dbReference type="STRING" id="150121.SAMN06296010_2889"/>
<dbReference type="InterPro" id="IPR036890">
    <property type="entry name" value="HATPase_C_sf"/>
</dbReference>
<organism evidence="1 2">
    <name type="scientific">Agreia pratensis</name>
    <dbReference type="NCBI Taxonomy" id="150121"/>
    <lineage>
        <taxon>Bacteria</taxon>
        <taxon>Bacillati</taxon>
        <taxon>Actinomycetota</taxon>
        <taxon>Actinomycetes</taxon>
        <taxon>Micrococcales</taxon>
        <taxon>Microbacteriaceae</taxon>
        <taxon>Agreia</taxon>
    </lineage>
</organism>
<keyword evidence="1" id="KW-0808">Transferase</keyword>
<name>A0A1X7KSE9_9MICO</name>
<keyword evidence="1" id="KW-0418">Kinase</keyword>